<reference evidence="2 3" key="1">
    <citation type="submission" date="2021-10" db="EMBL/GenBank/DDBJ databases">
        <title>Anaerobic single-cell dispensing facilitates the cultivation of human gut bacteria.</title>
        <authorList>
            <person name="Afrizal A."/>
        </authorList>
    </citation>
    <scope>NUCLEOTIDE SEQUENCE [LARGE SCALE GENOMIC DNA]</scope>
    <source>
        <strain evidence="2 3">CLA-AA-H276</strain>
    </source>
</reference>
<accession>A0AAE3A629</accession>
<dbReference type="GO" id="GO:0016861">
    <property type="term" value="F:intramolecular oxidoreductase activity, interconverting aldoses and ketoses"/>
    <property type="evidence" value="ECO:0007669"/>
    <property type="project" value="UniProtKB-ARBA"/>
</dbReference>
<dbReference type="Gene3D" id="3.40.1400.10">
    <property type="entry name" value="Sugar-phosphate isomerase, RpiB/LacA/LacB"/>
    <property type="match status" value="1"/>
</dbReference>
<dbReference type="InterPro" id="IPR003500">
    <property type="entry name" value="RpiB_LacA_LacB"/>
</dbReference>
<proteinExistence type="inferred from homology"/>
<dbReference type="Proteomes" id="UP001198220">
    <property type="component" value="Unassembled WGS sequence"/>
</dbReference>
<dbReference type="PANTHER" id="PTHR30345:SF0">
    <property type="entry name" value="DNA DAMAGE-REPAIR_TOLERATION PROTEIN DRT102"/>
    <property type="match status" value="1"/>
</dbReference>
<organism evidence="2 3">
    <name type="scientific">Hominiventricola filiformis</name>
    <dbReference type="NCBI Taxonomy" id="2885352"/>
    <lineage>
        <taxon>Bacteria</taxon>
        <taxon>Bacillati</taxon>
        <taxon>Bacillota</taxon>
        <taxon>Clostridia</taxon>
        <taxon>Lachnospirales</taxon>
        <taxon>Lachnospiraceae</taxon>
        <taxon>Hominiventricola</taxon>
    </lineage>
</organism>
<gene>
    <name evidence="2" type="ORF">LKD36_10925</name>
</gene>
<keyword evidence="3" id="KW-1185">Reference proteome</keyword>
<evidence type="ECO:0000256" key="1">
    <source>
        <dbReference type="ARBA" id="ARBA00008754"/>
    </source>
</evidence>
<evidence type="ECO:0000313" key="2">
    <source>
        <dbReference type="EMBL" id="MCC2126692.1"/>
    </source>
</evidence>
<dbReference type="EMBL" id="JAJEPS010000010">
    <property type="protein sequence ID" value="MCC2126692.1"/>
    <property type="molecule type" value="Genomic_DNA"/>
</dbReference>
<dbReference type="PIRSF" id="PIRSF005384">
    <property type="entry name" value="RpiB_LacA_B"/>
    <property type="match status" value="1"/>
</dbReference>
<keyword evidence="2" id="KW-0413">Isomerase</keyword>
<sequence>MKIVIGSDKSGFSLKEAVKKHLIDAGHMVEDCGTADLDHVKPFFETAPILAEKMQTGEFDRGVLICGTGAGMAIVANKYQGVYAMPCSDIYDARMCRAINDANVITMGGWKTAPEVGCEMVDVFLATEFTQGLEPWRQEFLKGGKEKVKEIEKAIYEK</sequence>
<dbReference type="RefSeq" id="WP_308459612.1">
    <property type="nucleotide sequence ID" value="NZ_JAJEPS010000010.1"/>
</dbReference>
<evidence type="ECO:0000313" key="3">
    <source>
        <dbReference type="Proteomes" id="UP001198220"/>
    </source>
</evidence>
<dbReference type="NCBIfam" id="TIGR00689">
    <property type="entry name" value="rpiB_lacA_lacB"/>
    <property type="match status" value="1"/>
</dbReference>
<name>A0AAE3A629_9FIRM</name>
<dbReference type="Pfam" id="PF02502">
    <property type="entry name" value="LacAB_rpiB"/>
    <property type="match status" value="1"/>
</dbReference>
<dbReference type="GO" id="GO:0005975">
    <property type="term" value="P:carbohydrate metabolic process"/>
    <property type="evidence" value="ECO:0007669"/>
    <property type="project" value="InterPro"/>
</dbReference>
<comment type="similarity">
    <text evidence="1">Belongs to the LacAB/RpiB family.</text>
</comment>
<protein>
    <submittedName>
        <fullName evidence="2">RpiB/LacA/LacB family sugar-phosphate isomerase</fullName>
    </submittedName>
</protein>
<dbReference type="InterPro" id="IPR036569">
    <property type="entry name" value="RpiB_LacA_LacB_sf"/>
</dbReference>
<dbReference type="PANTHER" id="PTHR30345">
    <property type="entry name" value="RIBOSE-5-PHOSPHATE ISOMERASE B"/>
    <property type="match status" value="1"/>
</dbReference>
<comment type="caution">
    <text evidence="2">The sequence shown here is derived from an EMBL/GenBank/DDBJ whole genome shotgun (WGS) entry which is preliminary data.</text>
</comment>
<dbReference type="SUPFAM" id="SSF89623">
    <property type="entry name" value="Ribose/Galactose isomerase RpiB/AlsB"/>
    <property type="match status" value="1"/>
</dbReference>
<dbReference type="AlphaFoldDB" id="A0AAE3A629"/>